<accession>A0A0F9ZT72</accession>
<reference evidence="1 2" key="1">
    <citation type="journal article" date="2015" name="Nature">
        <title>rRNA introns, odd ribosomes, and small enigmatic genomes across a large radiation of phyla.</title>
        <authorList>
            <person name="Brown C.T."/>
            <person name="Hug L.A."/>
            <person name="Thomas B.C."/>
            <person name="Sharon I."/>
            <person name="Castelle C.J."/>
            <person name="Singh A."/>
            <person name="Wilkins M.J."/>
            <person name="Williams K.H."/>
            <person name="Banfield J.F."/>
        </authorList>
    </citation>
    <scope>NUCLEOTIDE SEQUENCE [LARGE SCALE GENOMIC DNA]</scope>
</reference>
<sequence length="85" mass="9744">MNLQTYKTTLSRSNQTAVPAYIINKLGLSAGDNLIWNIDSLEKTVNVKVAPKLWGTYLSQINTDAWDGINIEKYIKNLRQDRKFQ</sequence>
<evidence type="ECO:0008006" key="3">
    <source>
        <dbReference type="Google" id="ProtNLM"/>
    </source>
</evidence>
<proteinExistence type="predicted"/>
<organism evidence="1 2">
    <name type="scientific">Candidatus Woesebacteria bacterium GW2011_GWA2_33_28</name>
    <dbReference type="NCBI Taxonomy" id="1618561"/>
    <lineage>
        <taxon>Bacteria</taxon>
        <taxon>Candidatus Woeseibacteriota</taxon>
    </lineage>
</organism>
<evidence type="ECO:0000313" key="1">
    <source>
        <dbReference type="EMBL" id="KKP47523.1"/>
    </source>
</evidence>
<comment type="caution">
    <text evidence="1">The sequence shown here is derived from an EMBL/GenBank/DDBJ whole genome shotgun (WGS) entry which is preliminary data.</text>
</comment>
<protein>
    <recommendedName>
        <fullName evidence="3">SpoVT-AbrB domain-containing protein</fullName>
    </recommendedName>
</protein>
<gene>
    <name evidence="1" type="ORF">UR38_C0004G0066</name>
</gene>
<name>A0A0F9ZT72_9BACT</name>
<dbReference type="EMBL" id="LBOZ01000004">
    <property type="protein sequence ID" value="KKP47523.1"/>
    <property type="molecule type" value="Genomic_DNA"/>
</dbReference>
<dbReference type="Proteomes" id="UP000033995">
    <property type="component" value="Unassembled WGS sequence"/>
</dbReference>
<dbReference type="AlphaFoldDB" id="A0A0F9ZT72"/>
<evidence type="ECO:0000313" key="2">
    <source>
        <dbReference type="Proteomes" id="UP000033995"/>
    </source>
</evidence>